<accession>A0ABN7S9K6</accession>
<keyword evidence="2" id="KW-1185">Reference proteome</keyword>
<dbReference type="EMBL" id="OU015568">
    <property type="protein sequence ID" value="CAG5091372.1"/>
    <property type="molecule type" value="Genomic_DNA"/>
</dbReference>
<sequence>MSLEELYSLYEKNVNEPNRKKTLTAISNHPNANLLAELIFKRMDRTDYVSAKNQLLPIENDEHGPFDNLLGEHQCDWILELMAREDYVINLIKEEFQVKYDREPSSLSDIVKIACQREMMVKSPVPKAVFETKDCHCDIGSSWIVTYRRINGVDEQQRVGTFPYIYKILRAPEIRLERLRLPIGYPRNVHCLLFEPFLIIFDRKKRIDVFNLLKPNEQPKSITGEGELIEPKGYYKADLRRNGKILDNVIFPIVRREDGRTICVDFALISRSSVDVILHETIKLPEKTGYAEQPELKILDRDNFLLRIDLRDDEDMDGLRGCVAFLIITSKKKIISYSLPYLSGFPEFAMIDGRLGMIVWSSPFDDYNEDNTLINFAAFAFLSENSGLEVICFFKYHYGRISIRQDRIMQLNVGESKDTIVFVEPLINHLEKTGQARPSLTKAVNGHQVTRPIVEIESLLYEKLAAETVTTACRSITSSCIGRAVLKSWDMTSDQMEIQIYV</sequence>
<name>A0ABN7S9K6_OIKDI</name>
<evidence type="ECO:0000313" key="2">
    <source>
        <dbReference type="Proteomes" id="UP001158576"/>
    </source>
</evidence>
<evidence type="ECO:0000313" key="1">
    <source>
        <dbReference type="EMBL" id="CAG5091372.1"/>
    </source>
</evidence>
<dbReference type="Proteomes" id="UP001158576">
    <property type="component" value="Chromosome PAR"/>
</dbReference>
<protein>
    <submittedName>
        <fullName evidence="1">Oidioi.mRNA.OKI2018_I69.PAR.g13014.t1.cds</fullName>
    </submittedName>
</protein>
<gene>
    <name evidence="1" type="ORF">OKIOD_LOCUS4572</name>
</gene>
<proteinExistence type="predicted"/>
<organism evidence="1 2">
    <name type="scientific">Oikopleura dioica</name>
    <name type="common">Tunicate</name>
    <dbReference type="NCBI Taxonomy" id="34765"/>
    <lineage>
        <taxon>Eukaryota</taxon>
        <taxon>Metazoa</taxon>
        <taxon>Chordata</taxon>
        <taxon>Tunicata</taxon>
        <taxon>Appendicularia</taxon>
        <taxon>Copelata</taxon>
        <taxon>Oikopleuridae</taxon>
        <taxon>Oikopleura</taxon>
    </lineage>
</organism>
<reference evidence="1 2" key="1">
    <citation type="submission" date="2021-04" db="EMBL/GenBank/DDBJ databases">
        <authorList>
            <person name="Bliznina A."/>
        </authorList>
    </citation>
    <scope>NUCLEOTIDE SEQUENCE [LARGE SCALE GENOMIC DNA]</scope>
</reference>